<accession>A0A8H7S5N6</accession>
<name>A0A8H7S5N6_9FUNG</name>
<evidence type="ECO:0000313" key="3">
    <source>
        <dbReference type="Proteomes" id="UP000646827"/>
    </source>
</evidence>
<evidence type="ECO:0000256" key="1">
    <source>
        <dbReference type="SAM" id="MobiDB-lite"/>
    </source>
</evidence>
<feature type="compositionally biased region" description="Low complexity" evidence="1">
    <location>
        <begin position="592"/>
        <end position="609"/>
    </location>
</feature>
<feature type="compositionally biased region" description="Polar residues" evidence="1">
    <location>
        <begin position="566"/>
        <end position="586"/>
    </location>
</feature>
<comment type="caution">
    <text evidence="2">The sequence shown here is derived from an EMBL/GenBank/DDBJ whole genome shotgun (WGS) entry which is preliminary data.</text>
</comment>
<dbReference type="AlphaFoldDB" id="A0A8H7S5N6"/>
<dbReference type="Proteomes" id="UP000646827">
    <property type="component" value="Unassembled WGS sequence"/>
</dbReference>
<evidence type="ECO:0000313" key="2">
    <source>
        <dbReference type="EMBL" id="KAG2221938.1"/>
    </source>
</evidence>
<keyword evidence="3" id="KW-1185">Reference proteome</keyword>
<dbReference type="EMBL" id="JAEPRB010000096">
    <property type="protein sequence ID" value="KAG2221938.1"/>
    <property type="molecule type" value="Genomic_DNA"/>
</dbReference>
<organism evidence="2 3">
    <name type="scientific">Circinella minor</name>
    <dbReference type="NCBI Taxonomy" id="1195481"/>
    <lineage>
        <taxon>Eukaryota</taxon>
        <taxon>Fungi</taxon>
        <taxon>Fungi incertae sedis</taxon>
        <taxon>Mucoromycota</taxon>
        <taxon>Mucoromycotina</taxon>
        <taxon>Mucoromycetes</taxon>
        <taxon>Mucorales</taxon>
        <taxon>Lichtheimiaceae</taxon>
        <taxon>Circinella</taxon>
    </lineage>
</organism>
<protein>
    <submittedName>
        <fullName evidence="2">Uncharacterized protein</fullName>
    </submittedName>
</protein>
<feature type="region of interest" description="Disordered" evidence="1">
    <location>
        <begin position="562"/>
        <end position="620"/>
    </location>
</feature>
<proteinExistence type="predicted"/>
<gene>
    <name evidence="2" type="ORF">INT45_013274</name>
</gene>
<dbReference type="OrthoDB" id="2270580at2759"/>
<feature type="compositionally biased region" description="Polar residues" evidence="1">
    <location>
        <begin position="633"/>
        <end position="667"/>
    </location>
</feature>
<feature type="region of interest" description="Disordered" evidence="1">
    <location>
        <begin position="139"/>
        <end position="171"/>
    </location>
</feature>
<feature type="compositionally biased region" description="Low complexity" evidence="1">
    <location>
        <begin position="668"/>
        <end position="682"/>
    </location>
</feature>
<feature type="compositionally biased region" description="Basic and acidic residues" evidence="1">
    <location>
        <begin position="686"/>
        <end position="700"/>
    </location>
</feature>
<feature type="compositionally biased region" description="Polar residues" evidence="1">
    <location>
        <begin position="610"/>
        <end position="620"/>
    </location>
</feature>
<feature type="region of interest" description="Disordered" evidence="1">
    <location>
        <begin position="632"/>
        <end position="700"/>
    </location>
</feature>
<sequence length="798" mass="90095">MSSLQHRTQKTLDDLQNERIHLLNQCGSQFGASVIDGRIRFGIQKNEEPVYQVAFIAISTKNPSPDNKQLGGYSVVWLDKKISNQYGYHNGPPTGALIFPLMFDGNTRIDWIQKFYSIAKRGARESLDLWHLERDNITTHSSPSLRSSPAIGLTRGDSYRPNYDTESQSIPEKSDISTIGKVMQKLGDIQDTRQELLEKHKDIVDMFTYQLREEVAIIATSVDSYSDYHQLGGYGAVWLNDTIKNQFGNHEGKYESTLNFLVMATADAILQSPPDRRLLIASKNLLIVNYIIDKGLKKRSKPIRGILIEPGSTNGYLDDFYDLARKVASEAKRLRYVENSKERTLSSRSISTTDTTEKQKLIHHGVYIPDRDQSPIEQSPLITNKMDNKKFENDLKRIEEDRNKLVVEYTRSNPASIQHELRAIIGMSTESRDRKGNQMGGYGVVWIDKELPILYGHYNGPFNSTIIFVLKGIIDILVQPIKDRPIHIGMKNKVAYEYLNGREESGHKPILNKYIQTIKELISCRTQSVKFFLISNKDIWGNQFHTLARRIASEARKSRLLEGNFDNDSQSSTPSEIQSLSSTQRRLIQEEPLSITSSSSPDSSLTNDIITQPRNQQPLNSIHPTRAAMLAASESSLPVTSIDDQQPPIDQTNTSTLLGRRSTGSNMTPLSSTRTSESSTLSMKDPVQRDISKDKNDSIIDTTKHNNNVVTVNSLSPHGPTVNNKDDDITMAEVGKKDNHLSNTVTTSNKRPISSIENNNILDEPALLEPNKILDFSEWHAATQSMLEWLHTMREKIK</sequence>
<reference evidence="2 3" key="1">
    <citation type="submission" date="2020-12" db="EMBL/GenBank/DDBJ databases">
        <title>Metabolic potential, ecology and presence of endohyphal bacteria is reflected in genomic diversity of Mucoromycotina.</title>
        <authorList>
            <person name="Muszewska A."/>
            <person name="Okrasinska A."/>
            <person name="Steczkiewicz K."/>
            <person name="Drgas O."/>
            <person name="Orlowska M."/>
            <person name="Perlinska-Lenart U."/>
            <person name="Aleksandrzak-Piekarczyk T."/>
            <person name="Szatraj K."/>
            <person name="Zielenkiewicz U."/>
            <person name="Pilsyk S."/>
            <person name="Malc E."/>
            <person name="Mieczkowski P."/>
            <person name="Kruszewska J.S."/>
            <person name="Biernat P."/>
            <person name="Pawlowska J."/>
        </authorList>
    </citation>
    <scope>NUCLEOTIDE SEQUENCE [LARGE SCALE GENOMIC DNA]</scope>
    <source>
        <strain evidence="2 3">CBS 142.35</strain>
    </source>
</reference>